<dbReference type="EMBL" id="ACEC01000099">
    <property type="protein sequence ID" value="EEG29484.1"/>
    <property type="molecule type" value="Genomic_DNA"/>
</dbReference>
<keyword evidence="2" id="KW-1185">Reference proteome</keyword>
<evidence type="ECO:0000313" key="2">
    <source>
        <dbReference type="Proteomes" id="UP000003340"/>
    </source>
</evidence>
<dbReference type="HOGENOM" id="CLU_3151324_0_0_9"/>
<comment type="caution">
    <text evidence="1">The sequence shown here is derived from an EMBL/GenBank/DDBJ whole genome shotgun (WGS) entry which is preliminary data.</text>
</comment>
<reference evidence="1 2" key="1">
    <citation type="submission" date="2009-01" db="EMBL/GenBank/DDBJ databases">
        <authorList>
            <person name="Fulton L."/>
            <person name="Clifton S."/>
            <person name="Fulton B."/>
            <person name="Xu J."/>
            <person name="Minx P."/>
            <person name="Pepin K.H."/>
            <person name="Johnson M."/>
            <person name="Bhonagiri V."/>
            <person name="Nash W.E."/>
            <person name="Mardis E.R."/>
            <person name="Wilson R.K."/>
        </authorList>
    </citation>
    <scope>NUCLEOTIDE SEQUENCE [LARGE SCALE GENOMIC DNA]</scope>
    <source>
        <strain evidence="1 2">DSM 5476</strain>
    </source>
</reference>
<proteinExistence type="predicted"/>
<dbReference type="STRING" id="537013.CLOSTMETH_02917"/>
<protein>
    <submittedName>
        <fullName evidence="1">Uncharacterized protein</fullName>
    </submittedName>
</protein>
<dbReference type="AlphaFoldDB" id="C0EGC4"/>
<sequence>MFYPKVIKWGIKLEKRRGIEAFEGVQLASHVSKAALLLRKDNERDGAL</sequence>
<organism evidence="1 2">
    <name type="scientific">[Clostridium] methylpentosum DSM 5476</name>
    <dbReference type="NCBI Taxonomy" id="537013"/>
    <lineage>
        <taxon>Bacteria</taxon>
        <taxon>Bacillati</taxon>
        <taxon>Bacillota</taxon>
        <taxon>Clostridia</taxon>
        <taxon>Eubacteriales</taxon>
        <taxon>Oscillospiraceae</taxon>
        <taxon>Oscillospiraceae incertae sedis</taxon>
    </lineage>
</organism>
<dbReference type="Proteomes" id="UP000003340">
    <property type="component" value="Unassembled WGS sequence"/>
</dbReference>
<reference evidence="1 2" key="2">
    <citation type="submission" date="2009-02" db="EMBL/GenBank/DDBJ databases">
        <title>Draft genome sequence of Clostridium methylpentosum (DSM 5476).</title>
        <authorList>
            <person name="Sudarsanam P."/>
            <person name="Ley R."/>
            <person name="Guruge J."/>
            <person name="Turnbaugh P.J."/>
            <person name="Mahowald M."/>
            <person name="Liep D."/>
            <person name="Gordon J."/>
        </authorList>
    </citation>
    <scope>NUCLEOTIDE SEQUENCE [LARGE SCALE GENOMIC DNA]</scope>
    <source>
        <strain evidence="1 2">DSM 5476</strain>
    </source>
</reference>
<name>C0EGC4_9FIRM</name>
<evidence type="ECO:0000313" key="1">
    <source>
        <dbReference type="EMBL" id="EEG29484.1"/>
    </source>
</evidence>
<gene>
    <name evidence="1" type="ORF">CLOSTMETH_02917</name>
</gene>
<accession>C0EGC4</accession>